<dbReference type="EMBL" id="BLAL01000019">
    <property type="protein sequence ID" value="GES76166.1"/>
    <property type="molecule type" value="Genomic_DNA"/>
</dbReference>
<protein>
    <submittedName>
        <fullName evidence="1">Uncharacterized protein</fullName>
    </submittedName>
</protein>
<reference evidence="1" key="1">
    <citation type="submission" date="2019-10" db="EMBL/GenBank/DDBJ databases">
        <title>Conservation and host-specific expression of non-tandemly repeated heterogenous ribosome RNA gene in arbuscular mycorrhizal fungi.</title>
        <authorList>
            <person name="Maeda T."/>
            <person name="Kobayashi Y."/>
            <person name="Nakagawa T."/>
            <person name="Ezawa T."/>
            <person name="Yamaguchi K."/>
            <person name="Bino T."/>
            <person name="Nishimoto Y."/>
            <person name="Shigenobu S."/>
            <person name="Kawaguchi M."/>
        </authorList>
    </citation>
    <scope>NUCLEOTIDE SEQUENCE</scope>
    <source>
        <strain evidence="1">HR1</strain>
    </source>
</reference>
<gene>
    <name evidence="1" type="ORF">RCL2_000357300</name>
</gene>
<proteinExistence type="predicted"/>
<comment type="caution">
    <text evidence="1">The sequence shown here is derived from an EMBL/GenBank/DDBJ whole genome shotgun (WGS) entry which is preliminary data.</text>
</comment>
<evidence type="ECO:0000313" key="1">
    <source>
        <dbReference type="EMBL" id="GES76166.1"/>
    </source>
</evidence>
<dbReference type="AlphaFoldDB" id="A0A8H3KXK4"/>
<evidence type="ECO:0000313" key="2">
    <source>
        <dbReference type="Proteomes" id="UP000615446"/>
    </source>
</evidence>
<dbReference type="OrthoDB" id="2429799at2759"/>
<sequence>MDTLDQLTEVCECQAERKIYNPKTNHMIIINGSVYRKLLHDGYMHWKEERLLILSLYELPILRRYLSFISYRIWGIVSERSLLAEHEETKAWRNNVLIKFLHHLNLALSKYRPGALYDAFTKTNALGLDRSQVIPKEEGDEAREVNICGTKSVCQISDIIPEQEIIREMAQRIMWDSLGEKEVKAIARAIVETSPNPVACISSLSKLRMELQKLNASEAIIKAIKIPEINTLSNKIQKKKSLLCENEGIHYPDHFSLESVKERLNLYYVHKTPTMQALANVMIMLCIRLLEIKDLHISNRSVTEYSKN</sequence>
<accession>A0A8H3KXK4</accession>
<dbReference type="Proteomes" id="UP000615446">
    <property type="component" value="Unassembled WGS sequence"/>
</dbReference>
<name>A0A8H3KXK4_9GLOM</name>
<organism evidence="1 2">
    <name type="scientific">Rhizophagus clarus</name>
    <dbReference type="NCBI Taxonomy" id="94130"/>
    <lineage>
        <taxon>Eukaryota</taxon>
        <taxon>Fungi</taxon>
        <taxon>Fungi incertae sedis</taxon>
        <taxon>Mucoromycota</taxon>
        <taxon>Glomeromycotina</taxon>
        <taxon>Glomeromycetes</taxon>
        <taxon>Glomerales</taxon>
        <taxon>Glomeraceae</taxon>
        <taxon>Rhizophagus</taxon>
    </lineage>
</organism>